<keyword evidence="1" id="KW-1133">Transmembrane helix</keyword>
<dbReference type="PANTHER" id="PTHR32063:SF13">
    <property type="entry name" value="MULTIDRUG EFFLUX PUMP SUBUNIT ACRB-RELATED"/>
    <property type="match status" value="1"/>
</dbReference>
<feature type="transmembrane region" description="Helical" evidence="1">
    <location>
        <begin position="92"/>
        <end position="117"/>
    </location>
</feature>
<sequence>YSSGDALKAIEEVSKEVLPQGYTISWVGTAYQEKQIGGSSAQAFIFGIIFLFLILAALYEKWLLPIAVVLAVPFAIFGAILATNLRGLDNNIYFQVGLLVLAGLAAKNAILIVEFALQKRKEGYNLIDSALEAAKVRLRPIVMTSLAFTIGVMPLAISSGAGAASKHSIGTGVVGGFMY</sequence>
<dbReference type="PANTHER" id="PTHR32063">
    <property type="match status" value="1"/>
</dbReference>
<dbReference type="GO" id="GO:0042910">
    <property type="term" value="F:xenobiotic transmembrane transporter activity"/>
    <property type="evidence" value="ECO:0007669"/>
    <property type="project" value="TreeGrafter"/>
</dbReference>
<reference evidence="2 3" key="1">
    <citation type="submission" date="2017-04" db="EMBL/GenBank/DDBJ databases">
        <title>Accumulation and expression of multiple antibiotic resistance genes in Arcobacter cryaerophilus that thrives in sewage.</title>
        <authorList>
            <person name="Millar J.A."/>
            <person name="Raghavan R."/>
        </authorList>
    </citation>
    <scope>NUCLEOTIDE SEQUENCE [LARGE SCALE GENOMIC DNA]</scope>
    <source>
        <strain evidence="2 3">AZT-1</strain>
    </source>
</reference>
<organism evidence="2 3">
    <name type="scientific">Aliarcobacter cryaerophilus</name>
    <dbReference type="NCBI Taxonomy" id="28198"/>
    <lineage>
        <taxon>Bacteria</taxon>
        <taxon>Pseudomonadati</taxon>
        <taxon>Campylobacterota</taxon>
        <taxon>Epsilonproteobacteria</taxon>
        <taxon>Campylobacterales</taxon>
        <taxon>Arcobacteraceae</taxon>
        <taxon>Aliarcobacter</taxon>
    </lineage>
</organism>
<feature type="transmembrane region" description="Helical" evidence="1">
    <location>
        <begin position="41"/>
        <end position="59"/>
    </location>
</feature>
<feature type="non-terminal residue" evidence="2">
    <location>
        <position position="1"/>
    </location>
</feature>
<dbReference type="InterPro" id="IPR001036">
    <property type="entry name" value="Acrflvin-R"/>
</dbReference>
<name>A0A1V9VB73_9BACT</name>
<feature type="transmembrane region" description="Helical" evidence="1">
    <location>
        <begin position="66"/>
        <end position="86"/>
    </location>
</feature>
<dbReference type="Gene3D" id="3.30.70.1440">
    <property type="entry name" value="Multidrug efflux transporter AcrB pore domain"/>
    <property type="match status" value="1"/>
</dbReference>
<protein>
    <submittedName>
        <fullName evidence="2">Multidrug efflux RND transporter permease subunit</fullName>
    </submittedName>
</protein>
<accession>A0A1V9VB73</accession>
<dbReference type="GO" id="GO:0005886">
    <property type="term" value="C:plasma membrane"/>
    <property type="evidence" value="ECO:0007669"/>
    <property type="project" value="TreeGrafter"/>
</dbReference>
<dbReference type="SUPFAM" id="SSF82866">
    <property type="entry name" value="Multidrug efflux transporter AcrB transmembrane domain"/>
    <property type="match status" value="1"/>
</dbReference>
<evidence type="ECO:0000256" key="1">
    <source>
        <dbReference type="SAM" id="Phobius"/>
    </source>
</evidence>
<keyword evidence="1" id="KW-0812">Transmembrane</keyword>
<evidence type="ECO:0000313" key="3">
    <source>
        <dbReference type="Proteomes" id="UP000192599"/>
    </source>
</evidence>
<comment type="caution">
    <text evidence="2">The sequence shown here is derived from an EMBL/GenBank/DDBJ whole genome shotgun (WGS) entry which is preliminary data.</text>
</comment>
<keyword evidence="1" id="KW-0472">Membrane</keyword>
<dbReference type="AlphaFoldDB" id="A0A1V9VB73"/>
<gene>
    <name evidence="2" type="ORF">AS859_07390</name>
</gene>
<dbReference type="Pfam" id="PF00873">
    <property type="entry name" value="ACR_tran"/>
    <property type="match status" value="1"/>
</dbReference>
<dbReference type="EMBL" id="LNTC01000097">
    <property type="protein sequence ID" value="OQR41153.1"/>
    <property type="molecule type" value="Genomic_DNA"/>
</dbReference>
<evidence type="ECO:0000313" key="2">
    <source>
        <dbReference type="EMBL" id="OQR41153.1"/>
    </source>
</evidence>
<feature type="transmembrane region" description="Helical" evidence="1">
    <location>
        <begin position="138"/>
        <end position="157"/>
    </location>
</feature>
<dbReference type="Gene3D" id="1.20.1640.10">
    <property type="entry name" value="Multidrug efflux transporter AcrB transmembrane domain"/>
    <property type="match status" value="1"/>
</dbReference>
<dbReference type="Proteomes" id="UP000192599">
    <property type="component" value="Unassembled WGS sequence"/>
</dbReference>
<proteinExistence type="predicted"/>